<feature type="compositionally biased region" description="Basic and acidic residues" evidence="1">
    <location>
        <begin position="36"/>
        <end position="52"/>
    </location>
</feature>
<dbReference type="EMBL" id="JAEFCI010007810">
    <property type="protein sequence ID" value="KAG5458845.1"/>
    <property type="molecule type" value="Genomic_DNA"/>
</dbReference>
<organism evidence="2 3">
    <name type="scientific">Olpidium bornovanus</name>
    <dbReference type="NCBI Taxonomy" id="278681"/>
    <lineage>
        <taxon>Eukaryota</taxon>
        <taxon>Fungi</taxon>
        <taxon>Fungi incertae sedis</taxon>
        <taxon>Olpidiomycota</taxon>
        <taxon>Olpidiomycotina</taxon>
        <taxon>Olpidiomycetes</taxon>
        <taxon>Olpidiales</taxon>
        <taxon>Olpidiaceae</taxon>
        <taxon>Olpidium</taxon>
    </lineage>
</organism>
<reference evidence="2 3" key="1">
    <citation type="journal article" name="Sci. Rep.">
        <title>Genome-scale phylogenetic analyses confirm Olpidium as the closest living zoosporic fungus to the non-flagellated, terrestrial fungi.</title>
        <authorList>
            <person name="Chang Y."/>
            <person name="Rochon D."/>
            <person name="Sekimoto S."/>
            <person name="Wang Y."/>
            <person name="Chovatia M."/>
            <person name="Sandor L."/>
            <person name="Salamov A."/>
            <person name="Grigoriev I.V."/>
            <person name="Stajich J.E."/>
            <person name="Spatafora J.W."/>
        </authorList>
    </citation>
    <scope>NUCLEOTIDE SEQUENCE [LARGE SCALE GENOMIC DNA]</scope>
    <source>
        <strain evidence="2">S191</strain>
    </source>
</reference>
<name>A0A8H7ZT59_9FUNG</name>
<protein>
    <submittedName>
        <fullName evidence="2">Uncharacterized protein</fullName>
    </submittedName>
</protein>
<accession>A0A8H7ZT59</accession>
<feature type="non-terminal residue" evidence="2">
    <location>
        <position position="1"/>
    </location>
</feature>
<sequence length="159" mass="16991">ATSKTLYQRVPKEPAQDCITAKEQREIQNNGKKKGSHGEGFVHKATKRKDVGKGGGVGEGVASNMPVGRIRGFPVGGAEEVAGVEGATPRSVKMASVIQQYVGLRPVALSGRFGPEHGDLRHYKQQGNVLPSRSRGGHRPPGQPQEPERWAFSALGTCQ</sequence>
<feature type="region of interest" description="Disordered" evidence="1">
    <location>
        <begin position="1"/>
        <end position="69"/>
    </location>
</feature>
<dbReference type="AlphaFoldDB" id="A0A8H7ZT59"/>
<evidence type="ECO:0000313" key="3">
    <source>
        <dbReference type="Proteomes" id="UP000673691"/>
    </source>
</evidence>
<comment type="caution">
    <text evidence="2">The sequence shown here is derived from an EMBL/GenBank/DDBJ whole genome shotgun (WGS) entry which is preliminary data.</text>
</comment>
<feature type="compositionally biased region" description="Basic and acidic residues" evidence="1">
    <location>
        <begin position="10"/>
        <end position="26"/>
    </location>
</feature>
<gene>
    <name evidence="2" type="ORF">BJ554DRAFT_855</name>
</gene>
<evidence type="ECO:0000313" key="2">
    <source>
        <dbReference type="EMBL" id="KAG5458845.1"/>
    </source>
</evidence>
<evidence type="ECO:0000256" key="1">
    <source>
        <dbReference type="SAM" id="MobiDB-lite"/>
    </source>
</evidence>
<dbReference type="Proteomes" id="UP000673691">
    <property type="component" value="Unassembled WGS sequence"/>
</dbReference>
<feature type="region of interest" description="Disordered" evidence="1">
    <location>
        <begin position="111"/>
        <end position="159"/>
    </location>
</feature>
<keyword evidence="3" id="KW-1185">Reference proteome</keyword>
<proteinExistence type="predicted"/>